<evidence type="ECO:0000313" key="9">
    <source>
        <dbReference type="Proteomes" id="UP001596056"/>
    </source>
</evidence>
<dbReference type="Gene3D" id="3.30.1490.480">
    <property type="entry name" value="Endolytic murein transglycosylase"/>
    <property type="match status" value="1"/>
</dbReference>
<keyword evidence="5 7" id="KW-0456">Lyase</keyword>
<dbReference type="EC" id="4.2.2.29" evidence="7"/>
<organism evidence="8 9">
    <name type="scientific">Rubellimicrobium aerolatum</name>
    <dbReference type="NCBI Taxonomy" id="490979"/>
    <lineage>
        <taxon>Bacteria</taxon>
        <taxon>Pseudomonadati</taxon>
        <taxon>Pseudomonadota</taxon>
        <taxon>Alphaproteobacteria</taxon>
        <taxon>Rhodobacterales</taxon>
        <taxon>Roseobacteraceae</taxon>
        <taxon>Rubellimicrobium</taxon>
    </lineage>
</organism>
<dbReference type="EMBL" id="JBHSNA010000004">
    <property type="protein sequence ID" value="MFC5566227.1"/>
    <property type="molecule type" value="Genomic_DNA"/>
</dbReference>
<evidence type="ECO:0000256" key="1">
    <source>
        <dbReference type="ARBA" id="ARBA00022475"/>
    </source>
</evidence>
<dbReference type="NCBIfam" id="TIGR00247">
    <property type="entry name" value="endolytic transglycosylase MltG"/>
    <property type="match status" value="1"/>
</dbReference>
<dbReference type="InterPro" id="IPR003770">
    <property type="entry name" value="MLTG-like"/>
</dbReference>
<reference evidence="9" key="1">
    <citation type="journal article" date="2019" name="Int. J. Syst. Evol. Microbiol.">
        <title>The Global Catalogue of Microorganisms (GCM) 10K type strain sequencing project: providing services to taxonomists for standard genome sequencing and annotation.</title>
        <authorList>
            <consortium name="The Broad Institute Genomics Platform"/>
            <consortium name="The Broad Institute Genome Sequencing Center for Infectious Disease"/>
            <person name="Wu L."/>
            <person name="Ma J."/>
        </authorList>
    </citation>
    <scope>NUCLEOTIDE SEQUENCE [LARGE SCALE GENOMIC DNA]</scope>
    <source>
        <strain evidence="9">KACC 11588</strain>
    </source>
</reference>
<evidence type="ECO:0000256" key="2">
    <source>
        <dbReference type="ARBA" id="ARBA00022692"/>
    </source>
</evidence>
<evidence type="ECO:0000313" key="8">
    <source>
        <dbReference type="EMBL" id="MFC5566227.1"/>
    </source>
</evidence>
<dbReference type="RefSeq" id="WP_209839192.1">
    <property type="nucleotide sequence ID" value="NZ_JAGGJP010000004.1"/>
</dbReference>
<comment type="similarity">
    <text evidence="7">Belongs to the transglycosylase MltG family.</text>
</comment>
<dbReference type="PANTHER" id="PTHR30518">
    <property type="entry name" value="ENDOLYTIC MUREIN TRANSGLYCOSYLASE"/>
    <property type="match status" value="1"/>
</dbReference>
<protein>
    <recommendedName>
        <fullName evidence="7">Endolytic murein transglycosylase</fullName>
        <ecNumber evidence="7">4.2.2.29</ecNumber>
    </recommendedName>
    <alternativeName>
        <fullName evidence="7">Peptidoglycan lytic transglycosylase</fullName>
    </alternativeName>
    <alternativeName>
        <fullName evidence="7">Peptidoglycan polymerization terminase</fullName>
    </alternativeName>
</protein>
<keyword evidence="7" id="KW-0997">Cell inner membrane</keyword>
<dbReference type="HAMAP" id="MF_02065">
    <property type="entry name" value="MltG"/>
    <property type="match status" value="1"/>
</dbReference>
<comment type="catalytic activity">
    <reaction evidence="7">
        <text>a peptidoglycan chain = a peptidoglycan chain with N-acetyl-1,6-anhydromuramyl-[peptide] at the reducing end + a peptidoglycan chain with N-acetylglucosamine at the non-reducing end.</text>
        <dbReference type="EC" id="4.2.2.29"/>
    </reaction>
</comment>
<proteinExistence type="inferred from homology"/>
<evidence type="ECO:0000256" key="3">
    <source>
        <dbReference type="ARBA" id="ARBA00022989"/>
    </source>
</evidence>
<feature type="site" description="Important for catalytic activity" evidence="7">
    <location>
        <position position="260"/>
    </location>
</feature>
<evidence type="ECO:0000256" key="5">
    <source>
        <dbReference type="ARBA" id="ARBA00023239"/>
    </source>
</evidence>
<sequence length="406" mass="43448">MWRHVAANALTFLTVALFLLAGLVTWGVSQYSAPGPLAQAICLRVAPGANFREVSEDLGQKGAVAHPTILRLGADYADRTADLKQGSFLIPEAASMQEITDIVTGDGASTCGTEIVYRIGVARTLAQVRELDPATGDYDERAEFEPLSDAPVPAAYEQVKAQPDTTFRVVVAEGVTSWQVAQSLDAIDVLDGDGTPIPPEGRLAPDSYAIRPGDSVADLLARMQAAQDAALAEAWEARAQDLPFDTPEQALALASIVEKETAIPEERAVVASVLVNRLRQGMRLQFDPTIIYGITRGQGLLDRPIRQSDIDGVTERRLHGEVAYNTYVLDGLPAGPIANPGRAAIQAAVNPAATDYRYFVADGTGGHAFAATLEEHQRNVARWREIEARQAEEAEAADPEPADGSN</sequence>
<dbReference type="Gene3D" id="3.30.160.60">
    <property type="entry name" value="Classic Zinc Finger"/>
    <property type="match status" value="1"/>
</dbReference>
<dbReference type="PANTHER" id="PTHR30518:SF2">
    <property type="entry name" value="ENDOLYTIC MUREIN TRANSGLYCOSYLASE"/>
    <property type="match status" value="1"/>
</dbReference>
<evidence type="ECO:0000256" key="7">
    <source>
        <dbReference type="HAMAP-Rule" id="MF_02065"/>
    </source>
</evidence>
<comment type="function">
    <text evidence="7">Functions as a peptidoglycan terminase that cleaves nascent peptidoglycan strands endolytically to terminate their elongation.</text>
</comment>
<keyword evidence="3 7" id="KW-1133">Transmembrane helix</keyword>
<name>A0ABW0SBC3_9RHOB</name>
<comment type="caution">
    <text evidence="8">The sequence shown here is derived from an EMBL/GenBank/DDBJ whole genome shotgun (WGS) entry which is preliminary data.</text>
</comment>
<dbReference type="Proteomes" id="UP001596056">
    <property type="component" value="Unassembled WGS sequence"/>
</dbReference>
<keyword evidence="1 7" id="KW-1003">Cell membrane</keyword>
<keyword evidence="2 7" id="KW-0812">Transmembrane</keyword>
<evidence type="ECO:0000256" key="6">
    <source>
        <dbReference type="ARBA" id="ARBA00023316"/>
    </source>
</evidence>
<gene>
    <name evidence="7 8" type="primary">mltG</name>
    <name evidence="8" type="ORF">ACFPOC_07300</name>
</gene>
<keyword evidence="4 7" id="KW-0472">Membrane</keyword>
<evidence type="ECO:0000256" key="4">
    <source>
        <dbReference type="ARBA" id="ARBA00023136"/>
    </source>
</evidence>
<keyword evidence="6 7" id="KW-0961">Cell wall biogenesis/degradation</keyword>
<dbReference type="Pfam" id="PF02618">
    <property type="entry name" value="YceG"/>
    <property type="match status" value="1"/>
</dbReference>
<accession>A0ABW0SBC3</accession>
<dbReference type="CDD" id="cd08010">
    <property type="entry name" value="MltG_like"/>
    <property type="match status" value="1"/>
</dbReference>
<keyword evidence="9" id="KW-1185">Reference proteome</keyword>